<protein>
    <recommendedName>
        <fullName evidence="8">DUF86 domain-containing protein</fullName>
    </recommendedName>
</protein>
<dbReference type="Proteomes" id="UP000070257">
    <property type="component" value="Unassembled WGS sequence"/>
</dbReference>
<dbReference type="GO" id="GO:0004540">
    <property type="term" value="F:RNA nuclease activity"/>
    <property type="evidence" value="ECO:0007669"/>
    <property type="project" value="InterPro"/>
</dbReference>
<dbReference type="AlphaFoldDB" id="A0A656YWR3"/>
<dbReference type="GO" id="GO:0110001">
    <property type="term" value="C:toxin-antitoxin complex"/>
    <property type="evidence" value="ECO:0007669"/>
    <property type="project" value="InterPro"/>
</dbReference>
<accession>A0A656YWR3</accession>
<evidence type="ECO:0000256" key="3">
    <source>
        <dbReference type="ARBA" id="ARBA00022722"/>
    </source>
</evidence>
<dbReference type="InterPro" id="IPR008201">
    <property type="entry name" value="HepT-like"/>
</dbReference>
<keyword evidence="4" id="KW-0547">Nucleotide-binding</keyword>
<evidence type="ECO:0000313" key="6">
    <source>
        <dbReference type="EMBL" id="KXA96382.1"/>
    </source>
</evidence>
<evidence type="ECO:0000256" key="4">
    <source>
        <dbReference type="ARBA" id="ARBA00022741"/>
    </source>
</evidence>
<reference evidence="6 7" key="1">
    <citation type="journal article" date="2016" name="Sci. Rep.">
        <title>Metabolic traits of an uncultured archaeal lineage -MSBL1- from brine pools of the Red Sea.</title>
        <authorList>
            <person name="Mwirichia R."/>
            <person name="Alam I."/>
            <person name="Rashid M."/>
            <person name="Vinu M."/>
            <person name="Ba-Alawi W."/>
            <person name="Anthony Kamau A."/>
            <person name="Kamanda Ngugi D."/>
            <person name="Goker M."/>
            <person name="Klenk H.P."/>
            <person name="Bajic V."/>
            <person name="Stingl U."/>
        </authorList>
    </citation>
    <scope>NUCLEOTIDE SEQUENCE [LARGE SCALE GENOMIC DNA]</scope>
    <source>
        <strain evidence="6">SCGC-AAA259J03</strain>
    </source>
</reference>
<evidence type="ECO:0000256" key="2">
    <source>
        <dbReference type="ARBA" id="ARBA00022649"/>
    </source>
</evidence>
<keyword evidence="5" id="KW-0378">Hydrolase</keyword>
<dbReference type="PANTHER" id="PTHR34139">
    <property type="entry name" value="UPF0331 PROTEIN MJ0127"/>
    <property type="match status" value="1"/>
</dbReference>
<dbReference type="InterPro" id="IPR051813">
    <property type="entry name" value="HepT_RNase_toxin"/>
</dbReference>
<organism evidence="6 7">
    <name type="scientific">candidate division MSBL1 archaeon SCGC-AAA259J03</name>
    <dbReference type="NCBI Taxonomy" id="1698269"/>
    <lineage>
        <taxon>Archaea</taxon>
        <taxon>Methanobacteriati</taxon>
        <taxon>Methanobacteriota</taxon>
        <taxon>candidate division MSBL1</taxon>
    </lineage>
</organism>
<comment type="caution">
    <text evidence="6">The sequence shown here is derived from an EMBL/GenBank/DDBJ whole genome shotgun (WGS) entry which is preliminary data.</text>
</comment>
<gene>
    <name evidence="6" type="ORF">AKJ39_04690</name>
</gene>
<dbReference type="Pfam" id="PF01934">
    <property type="entry name" value="HepT-like"/>
    <property type="match status" value="1"/>
</dbReference>
<keyword evidence="3" id="KW-0540">Nuclease</keyword>
<dbReference type="GO" id="GO:0000166">
    <property type="term" value="F:nucleotide binding"/>
    <property type="evidence" value="ECO:0007669"/>
    <property type="project" value="UniProtKB-KW"/>
</dbReference>
<proteinExistence type="predicted"/>
<name>A0A656YWR3_9EURY</name>
<dbReference type="EMBL" id="LHXT01000107">
    <property type="protein sequence ID" value="KXA96382.1"/>
    <property type="molecule type" value="Genomic_DNA"/>
</dbReference>
<evidence type="ECO:0008006" key="8">
    <source>
        <dbReference type="Google" id="ProtNLM"/>
    </source>
</evidence>
<evidence type="ECO:0000256" key="1">
    <source>
        <dbReference type="ARBA" id="ARBA00022553"/>
    </source>
</evidence>
<sequence length="114" mass="13418">MSEDEERLKDMLKAAKLIEEFTHEIDFDEFEDSEMVKAAVEREVEIIGEAAKNVSEDVRIQYPEMDWEGIAGMRDIVAHAYRKVRKEELWNTVEDDVPPLIERLEHILEELKSK</sequence>
<evidence type="ECO:0000256" key="5">
    <source>
        <dbReference type="ARBA" id="ARBA00022801"/>
    </source>
</evidence>
<keyword evidence="7" id="KW-1185">Reference proteome</keyword>
<evidence type="ECO:0000313" key="7">
    <source>
        <dbReference type="Proteomes" id="UP000070257"/>
    </source>
</evidence>
<keyword evidence="1" id="KW-0597">Phosphoprotein</keyword>
<dbReference type="PANTHER" id="PTHR34139:SF1">
    <property type="entry name" value="RNASE MJ1380-RELATED"/>
    <property type="match status" value="1"/>
</dbReference>
<dbReference type="GO" id="GO:0016787">
    <property type="term" value="F:hydrolase activity"/>
    <property type="evidence" value="ECO:0007669"/>
    <property type="project" value="UniProtKB-KW"/>
</dbReference>
<keyword evidence="2" id="KW-1277">Toxin-antitoxin system</keyword>